<evidence type="ECO:0000256" key="7">
    <source>
        <dbReference type="ARBA" id="ARBA00022833"/>
    </source>
</evidence>
<dbReference type="FunCoup" id="A0A7I4E525">
    <property type="interactions" value="2037"/>
</dbReference>
<evidence type="ECO:0000256" key="5">
    <source>
        <dbReference type="ARBA" id="ARBA00022723"/>
    </source>
</evidence>
<dbReference type="EnsemblPlants" id="Pp3c6_12100V3.2">
    <property type="protein sequence ID" value="Pp3c6_12100V3.2"/>
    <property type="gene ID" value="Pp3c6_12100"/>
</dbReference>
<feature type="active site" description="Proton donor/acceptor" evidence="9">
    <location>
        <position position="308"/>
    </location>
</feature>
<dbReference type="AlphaFoldDB" id="A0A7I4E525"/>
<protein>
    <recommendedName>
        <fullName evidence="12">Peptidase M14 domain-containing protein</fullName>
    </recommendedName>
</protein>
<feature type="chain" id="PRO_5029725274" description="Peptidase M14 domain-containing protein" evidence="11">
    <location>
        <begin position="40"/>
        <end position="522"/>
    </location>
</feature>
<comment type="similarity">
    <text evidence="2 9">Belongs to the peptidase M14 family.</text>
</comment>
<dbReference type="InParanoid" id="A0A7I4E525"/>
<evidence type="ECO:0000256" key="3">
    <source>
        <dbReference type="ARBA" id="ARBA00022645"/>
    </source>
</evidence>
<dbReference type="GO" id="GO:0016485">
    <property type="term" value="P:protein processing"/>
    <property type="evidence" value="ECO:0000318"/>
    <property type="project" value="GO_Central"/>
</dbReference>
<dbReference type="PRINTS" id="PR00765">
    <property type="entry name" value="CRBOXYPTASEA"/>
</dbReference>
<evidence type="ECO:0000259" key="12">
    <source>
        <dbReference type="PROSITE" id="PS52035"/>
    </source>
</evidence>
<dbReference type="InterPro" id="IPR008969">
    <property type="entry name" value="CarboxyPept-like_regulatory"/>
</dbReference>
<reference evidence="13" key="3">
    <citation type="submission" date="2020-12" db="UniProtKB">
        <authorList>
            <consortium name="EnsemblPlants"/>
        </authorList>
    </citation>
    <scope>IDENTIFICATION</scope>
</reference>
<keyword evidence="3" id="KW-0121">Carboxypeptidase</keyword>
<proteinExistence type="inferred from homology"/>
<keyword evidence="11" id="KW-0732">Signal</keyword>
<dbReference type="PROSITE" id="PS00132">
    <property type="entry name" value="CARBOXYPEPT_ZN_1"/>
    <property type="match status" value="1"/>
</dbReference>
<dbReference type="PANTHER" id="PTHR11532">
    <property type="entry name" value="PROTEASE M14 CARBOXYPEPTIDASE"/>
    <property type="match status" value="1"/>
</dbReference>
<evidence type="ECO:0000256" key="9">
    <source>
        <dbReference type="PROSITE-ProRule" id="PRU01379"/>
    </source>
</evidence>
<evidence type="ECO:0000256" key="11">
    <source>
        <dbReference type="SAM" id="SignalP"/>
    </source>
</evidence>
<dbReference type="EMBL" id="ABEU02000006">
    <property type="status" value="NOT_ANNOTATED_CDS"/>
    <property type="molecule type" value="Genomic_DNA"/>
</dbReference>
<dbReference type="CDD" id="cd18172">
    <property type="entry name" value="M14_CP_plant"/>
    <property type="match status" value="1"/>
</dbReference>
<feature type="signal peptide" evidence="11">
    <location>
        <begin position="1"/>
        <end position="39"/>
    </location>
</feature>
<dbReference type="Pfam" id="PF00246">
    <property type="entry name" value="Peptidase_M14"/>
    <property type="match status" value="1"/>
</dbReference>
<keyword evidence="4" id="KW-0645">Protease</keyword>
<evidence type="ECO:0000313" key="14">
    <source>
        <dbReference type="Proteomes" id="UP000006727"/>
    </source>
</evidence>
<dbReference type="SUPFAM" id="SSF49464">
    <property type="entry name" value="Carboxypeptidase regulatory domain-like"/>
    <property type="match status" value="1"/>
</dbReference>
<keyword evidence="6" id="KW-0378">Hydrolase</keyword>
<dbReference type="SUPFAM" id="SSF53187">
    <property type="entry name" value="Zn-dependent exopeptidases"/>
    <property type="match status" value="1"/>
</dbReference>
<organism evidence="13 14">
    <name type="scientific">Physcomitrium patens</name>
    <name type="common">Spreading-leaved earth moss</name>
    <name type="synonym">Physcomitrella patens</name>
    <dbReference type="NCBI Taxonomy" id="3218"/>
    <lineage>
        <taxon>Eukaryota</taxon>
        <taxon>Viridiplantae</taxon>
        <taxon>Streptophyta</taxon>
        <taxon>Embryophyta</taxon>
        <taxon>Bryophyta</taxon>
        <taxon>Bryophytina</taxon>
        <taxon>Bryopsida</taxon>
        <taxon>Funariidae</taxon>
        <taxon>Funariales</taxon>
        <taxon>Funariaceae</taxon>
        <taxon>Physcomitrium</taxon>
    </lineage>
</organism>
<dbReference type="Gene3D" id="2.60.40.1120">
    <property type="entry name" value="Carboxypeptidase-like, regulatory domain"/>
    <property type="match status" value="1"/>
</dbReference>
<keyword evidence="10" id="KW-1133">Transmembrane helix</keyword>
<evidence type="ECO:0000256" key="1">
    <source>
        <dbReference type="ARBA" id="ARBA00001947"/>
    </source>
</evidence>
<evidence type="ECO:0000256" key="10">
    <source>
        <dbReference type="SAM" id="Phobius"/>
    </source>
</evidence>
<keyword evidence="10" id="KW-0472">Membrane</keyword>
<dbReference type="FunFam" id="3.40.630.10:FF:000020">
    <property type="entry name" value="Carboxypeptidase D"/>
    <property type="match status" value="1"/>
</dbReference>
<dbReference type="InterPro" id="IPR057246">
    <property type="entry name" value="CARBOXYPEPT_ZN_1"/>
</dbReference>
<name>A0A7I4E525_PHYPA</name>
<dbReference type="PROSITE" id="PS52035">
    <property type="entry name" value="PEPTIDASE_M14"/>
    <property type="match status" value="1"/>
</dbReference>
<accession>A0A7I4E525</accession>
<evidence type="ECO:0000256" key="2">
    <source>
        <dbReference type="ARBA" id="ARBA00005988"/>
    </source>
</evidence>
<keyword evidence="5" id="KW-0479">Metal-binding</keyword>
<dbReference type="SMART" id="SM00631">
    <property type="entry name" value="Zn_pept"/>
    <property type="match status" value="1"/>
</dbReference>
<feature type="transmembrane region" description="Helical" evidence="10">
    <location>
        <begin position="491"/>
        <end position="508"/>
    </location>
</feature>
<dbReference type="Gramene" id="Pp3c6_12100V3.2">
    <property type="protein sequence ID" value="Pp3c6_12100V3.2"/>
    <property type="gene ID" value="Pp3c6_12100"/>
</dbReference>
<reference evidence="13 14" key="1">
    <citation type="journal article" date="2008" name="Science">
        <title>The Physcomitrella genome reveals evolutionary insights into the conquest of land by plants.</title>
        <authorList>
            <person name="Rensing S."/>
            <person name="Lang D."/>
            <person name="Zimmer A."/>
            <person name="Terry A."/>
            <person name="Salamov A."/>
            <person name="Shapiro H."/>
            <person name="Nishiyama T."/>
            <person name="Perroud P.-F."/>
            <person name="Lindquist E."/>
            <person name="Kamisugi Y."/>
            <person name="Tanahashi T."/>
            <person name="Sakakibara K."/>
            <person name="Fujita T."/>
            <person name="Oishi K."/>
            <person name="Shin-I T."/>
            <person name="Kuroki Y."/>
            <person name="Toyoda A."/>
            <person name="Suzuki Y."/>
            <person name="Hashimoto A."/>
            <person name="Yamaguchi K."/>
            <person name="Sugano A."/>
            <person name="Kohara Y."/>
            <person name="Fujiyama A."/>
            <person name="Anterola A."/>
            <person name="Aoki S."/>
            <person name="Ashton N."/>
            <person name="Barbazuk W.B."/>
            <person name="Barker E."/>
            <person name="Bennetzen J."/>
            <person name="Bezanilla M."/>
            <person name="Blankenship R."/>
            <person name="Cho S.H."/>
            <person name="Dutcher S."/>
            <person name="Estelle M."/>
            <person name="Fawcett J.A."/>
            <person name="Gundlach H."/>
            <person name="Hanada K."/>
            <person name="Heyl A."/>
            <person name="Hicks K.A."/>
            <person name="Hugh J."/>
            <person name="Lohr M."/>
            <person name="Mayer K."/>
            <person name="Melkozernov A."/>
            <person name="Murata T."/>
            <person name="Nelson D."/>
            <person name="Pils B."/>
            <person name="Prigge M."/>
            <person name="Reiss B."/>
            <person name="Renner T."/>
            <person name="Rombauts S."/>
            <person name="Rushton P."/>
            <person name="Sanderfoot A."/>
            <person name="Schween G."/>
            <person name="Shiu S.-H."/>
            <person name="Stueber K."/>
            <person name="Theodoulou F.L."/>
            <person name="Tu H."/>
            <person name="Van de Peer Y."/>
            <person name="Verrier P.J."/>
            <person name="Waters E."/>
            <person name="Wood A."/>
            <person name="Yang L."/>
            <person name="Cove D."/>
            <person name="Cuming A."/>
            <person name="Hasebe M."/>
            <person name="Lucas S."/>
            <person name="Mishler D.B."/>
            <person name="Reski R."/>
            <person name="Grigoriev I."/>
            <person name="Quatrano R.S."/>
            <person name="Boore J.L."/>
        </authorList>
    </citation>
    <scope>NUCLEOTIDE SEQUENCE [LARGE SCALE GENOMIC DNA]</scope>
    <source>
        <strain evidence="13 14">cv. Gransden 2004</strain>
    </source>
</reference>
<reference evidence="13 14" key="2">
    <citation type="journal article" date="2018" name="Plant J.">
        <title>The Physcomitrella patens chromosome-scale assembly reveals moss genome structure and evolution.</title>
        <authorList>
            <person name="Lang D."/>
            <person name="Ullrich K.K."/>
            <person name="Murat F."/>
            <person name="Fuchs J."/>
            <person name="Jenkins J."/>
            <person name="Haas F.B."/>
            <person name="Piednoel M."/>
            <person name="Gundlach H."/>
            <person name="Van Bel M."/>
            <person name="Meyberg R."/>
            <person name="Vives C."/>
            <person name="Morata J."/>
            <person name="Symeonidi A."/>
            <person name="Hiss M."/>
            <person name="Muchero W."/>
            <person name="Kamisugi Y."/>
            <person name="Saleh O."/>
            <person name="Blanc G."/>
            <person name="Decker E.L."/>
            <person name="van Gessel N."/>
            <person name="Grimwood J."/>
            <person name="Hayes R.D."/>
            <person name="Graham S.W."/>
            <person name="Gunter L.E."/>
            <person name="McDaniel S.F."/>
            <person name="Hoernstein S.N.W."/>
            <person name="Larsson A."/>
            <person name="Li F.W."/>
            <person name="Perroud P.F."/>
            <person name="Phillips J."/>
            <person name="Ranjan P."/>
            <person name="Rokshar D.S."/>
            <person name="Rothfels C.J."/>
            <person name="Schneider L."/>
            <person name="Shu S."/>
            <person name="Stevenson D.W."/>
            <person name="Thummler F."/>
            <person name="Tillich M."/>
            <person name="Villarreal Aguilar J.C."/>
            <person name="Widiez T."/>
            <person name="Wong G.K."/>
            <person name="Wymore A."/>
            <person name="Zhang Y."/>
            <person name="Zimmer A.D."/>
            <person name="Quatrano R.S."/>
            <person name="Mayer K.F.X."/>
            <person name="Goodstein D."/>
            <person name="Casacuberta J.M."/>
            <person name="Vandepoele K."/>
            <person name="Reski R."/>
            <person name="Cuming A.C."/>
            <person name="Tuskan G.A."/>
            <person name="Maumus F."/>
            <person name="Salse J."/>
            <person name="Schmutz J."/>
            <person name="Rensing S.A."/>
        </authorList>
    </citation>
    <scope>NUCLEOTIDE SEQUENCE [LARGE SCALE GENOMIC DNA]</scope>
    <source>
        <strain evidence="13 14">cv. Gransden 2004</strain>
    </source>
</reference>
<dbReference type="GO" id="GO:0006518">
    <property type="term" value="P:peptide metabolic process"/>
    <property type="evidence" value="ECO:0000318"/>
    <property type="project" value="GO_Central"/>
</dbReference>
<dbReference type="Proteomes" id="UP000006727">
    <property type="component" value="Chromosome 6"/>
</dbReference>
<sequence>MGRSSLVTRGGGGWSGDHRTGFMILALVALLCRLDATLAESLSPDTMDDAATPRNAPAGPHYRNNLELEEALRNFTQRCSHISKLYSIGNSTLGVPLWALEISDKPGVSEPEPAFKFVGNMHGDEPLGRELVLLLAEWLCENYLKDSSATLIVDKLHLHLLPSMNPDGFAAKPNPMRNNAQNVDLNRDFPDQYFPANNNEGKRQPETRAIMNWIRAVRFTASASFHEGALVANYPYDGNLAVNQNCSVSPDNSTFRYLAGLYANNHPSMSKSKEFVGGVTNGAKWYPLYGGMQDWNYLHGNCLELTLEMNENKWPPPIKISQLWSEHRKSMLELVLSTVTITASGEFGDYHRLLAPGRIYEVTSSMAGYYKRSTSVFLPNRTALALDFILDPLPTATGDSFRSHNAISARARLRGHSLFDEEKLSVMIPPNPPKFASGKTPSELELKIPGTVLQTQLVEMVSWKPTKIYGNGVHLDDDSGFALPAQYHPTYVFSIASVLAILIWLFYASRSSYRQRQKIPSL</sequence>
<keyword evidence="8" id="KW-0325">Glycoprotein</keyword>
<dbReference type="InterPro" id="IPR000834">
    <property type="entry name" value="Peptidase_M14"/>
</dbReference>
<dbReference type="Gene3D" id="3.40.630.10">
    <property type="entry name" value="Zn peptidases"/>
    <property type="match status" value="1"/>
</dbReference>
<dbReference type="GO" id="GO:0004181">
    <property type="term" value="F:metallocarboxypeptidase activity"/>
    <property type="evidence" value="ECO:0000318"/>
    <property type="project" value="GO_Central"/>
</dbReference>
<evidence type="ECO:0000256" key="8">
    <source>
        <dbReference type="ARBA" id="ARBA00023180"/>
    </source>
</evidence>
<evidence type="ECO:0000256" key="4">
    <source>
        <dbReference type="ARBA" id="ARBA00022670"/>
    </source>
</evidence>
<feature type="domain" description="Peptidase M14" evidence="12">
    <location>
        <begin position="61"/>
        <end position="338"/>
    </location>
</feature>
<keyword evidence="14" id="KW-1185">Reference proteome</keyword>
<dbReference type="GO" id="GO:0008270">
    <property type="term" value="F:zinc ion binding"/>
    <property type="evidence" value="ECO:0007669"/>
    <property type="project" value="InterPro"/>
</dbReference>
<comment type="cofactor">
    <cofactor evidence="1">
        <name>Zn(2+)</name>
        <dbReference type="ChEBI" id="CHEBI:29105"/>
    </cofactor>
</comment>
<evidence type="ECO:0000256" key="6">
    <source>
        <dbReference type="ARBA" id="ARBA00022801"/>
    </source>
</evidence>
<dbReference type="InterPro" id="IPR050753">
    <property type="entry name" value="Peptidase_M14_domain"/>
</dbReference>
<keyword evidence="7" id="KW-0862">Zinc</keyword>
<dbReference type="PANTHER" id="PTHR11532:SF57">
    <property type="entry name" value="CARBOXYPEPTIDASE D, B"/>
    <property type="match status" value="1"/>
</dbReference>
<dbReference type="GO" id="GO:0005615">
    <property type="term" value="C:extracellular space"/>
    <property type="evidence" value="ECO:0000318"/>
    <property type="project" value="GO_Central"/>
</dbReference>
<evidence type="ECO:0000313" key="13">
    <source>
        <dbReference type="EnsemblPlants" id="Pp3c6_12100V3.2"/>
    </source>
</evidence>
<keyword evidence="10" id="KW-0812">Transmembrane</keyword>